<evidence type="ECO:0000259" key="4">
    <source>
        <dbReference type="PROSITE" id="PS50039"/>
    </source>
</evidence>
<gene>
    <name evidence="5" type="ORF">Moror_1809</name>
</gene>
<dbReference type="Pfam" id="PF00250">
    <property type="entry name" value="Forkhead"/>
    <property type="match status" value="1"/>
</dbReference>
<reference evidence="5 6" key="1">
    <citation type="journal article" date="2014" name="BMC Genomics">
        <title>Genome and secretome analysis of the hemibiotrophic fungal pathogen, Moniliophthora roreri, which causes frosty pod rot disease of cacao: mechanisms of the biotrophic and necrotrophic phases.</title>
        <authorList>
            <person name="Meinhardt L.W."/>
            <person name="Costa G.G.L."/>
            <person name="Thomazella D.P.T."/>
            <person name="Teixeira P.J.P.L."/>
            <person name="Carazzolle M.F."/>
            <person name="Schuster S.C."/>
            <person name="Carlson J.E."/>
            <person name="Guiltinan M.J."/>
            <person name="Mieczkowski P."/>
            <person name="Farmer A."/>
            <person name="Ramaraj T."/>
            <person name="Crozier J."/>
            <person name="Davis R.E."/>
            <person name="Shao J."/>
            <person name="Melnick R.L."/>
            <person name="Pereira G.A.G."/>
            <person name="Bailey B.A."/>
        </authorList>
    </citation>
    <scope>NUCLEOTIDE SEQUENCE [LARGE SCALE GENOMIC DNA]</scope>
    <source>
        <strain evidence="5 6">MCA 2997</strain>
    </source>
</reference>
<evidence type="ECO:0000256" key="1">
    <source>
        <dbReference type="ARBA" id="ARBA00023125"/>
    </source>
</evidence>
<feature type="region of interest" description="Disordered" evidence="3">
    <location>
        <begin position="195"/>
        <end position="242"/>
    </location>
</feature>
<comment type="subcellular location">
    <subcellularLocation>
        <location evidence="2">Nucleus</location>
    </subcellularLocation>
</comment>
<dbReference type="PANTHER" id="PTHR11829">
    <property type="entry name" value="FORKHEAD BOX PROTEIN"/>
    <property type="match status" value="1"/>
</dbReference>
<name>V2X2Q5_MONRO</name>
<dbReference type="SUPFAM" id="SSF46785">
    <property type="entry name" value="Winged helix' DNA-binding domain"/>
    <property type="match status" value="1"/>
</dbReference>
<dbReference type="KEGG" id="mrr:Moror_1809"/>
<evidence type="ECO:0000256" key="2">
    <source>
        <dbReference type="PROSITE-ProRule" id="PRU00089"/>
    </source>
</evidence>
<accession>V2X2Q5</accession>
<dbReference type="GO" id="GO:0000978">
    <property type="term" value="F:RNA polymerase II cis-regulatory region sequence-specific DNA binding"/>
    <property type="evidence" value="ECO:0007669"/>
    <property type="project" value="TreeGrafter"/>
</dbReference>
<keyword evidence="1 2" id="KW-0238">DNA-binding</keyword>
<evidence type="ECO:0000313" key="5">
    <source>
        <dbReference type="EMBL" id="ESK93398.1"/>
    </source>
</evidence>
<feature type="domain" description="Fork-head" evidence="4">
    <location>
        <begin position="109"/>
        <end position="202"/>
    </location>
</feature>
<keyword evidence="2" id="KW-0539">Nucleus</keyword>
<feature type="compositionally biased region" description="Polar residues" evidence="3">
    <location>
        <begin position="224"/>
        <end position="233"/>
    </location>
</feature>
<organism evidence="5 6">
    <name type="scientific">Moniliophthora roreri (strain MCA 2997)</name>
    <name type="common">Cocoa frosty pod rot fungus</name>
    <name type="synonym">Crinipellis roreri</name>
    <dbReference type="NCBI Taxonomy" id="1381753"/>
    <lineage>
        <taxon>Eukaryota</taxon>
        <taxon>Fungi</taxon>
        <taxon>Dikarya</taxon>
        <taxon>Basidiomycota</taxon>
        <taxon>Agaricomycotina</taxon>
        <taxon>Agaricomycetes</taxon>
        <taxon>Agaricomycetidae</taxon>
        <taxon>Agaricales</taxon>
        <taxon>Marasmiineae</taxon>
        <taxon>Marasmiaceae</taxon>
        <taxon>Moniliophthora</taxon>
    </lineage>
</organism>
<dbReference type="HOGENOM" id="CLU_950241_0_0_1"/>
<dbReference type="PRINTS" id="PR00053">
    <property type="entry name" value="FORKHEAD"/>
</dbReference>
<dbReference type="GO" id="GO:0005634">
    <property type="term" value="C:nucleus"/>
    <property type="evidence" value="ECO:0007669"/>
    <property type="project" value="UniProtKB-SubCell"/>
</dbReference>
<dbReference type="Proteomes" id="UP000017559">
    <property type="component" value="Unassembled WGS sequence"/>
</dbReference>
<proteinExistence type="predicted"/>
<feature type="compositionally biased region" description="Low complexity" evidence="3">
    <location>
        <begin position="35"/>
        <end position="46"/>
    </location>
</feature>
<dbReference type="PANTHER" id="PTHR11829:SF343">
    <property type="entry name" value="FORK-HEAD DOMAIN-CONTAINING PROTEIN"/>
    <property type="match status" value="1"/>
</dbReference>
<dbReference type="InterPro" id="IPR001766">
    <property type="entry name" value="Fork_head_dom"/>
</dbReference>
<dbReference type="InterPro" id="IPR050211">
    <property type="entry name" value="FOX_domain-containing"/>
</dbReference>
<dbReference type="InterPro" id="IPR036390">
    <property type="entry name" value="WH_DNA-bd_sf"/>
</dbReference>
<feature type="region of interest" description="Disordered" evidence="3">
    <location>
        <begin position="35"/>
        <end position="55"/>
    </location>
</feature>
<evidence type="ECO:0000313" key="6">
    <source>
        <dbReference type="Proteomes" id="UP000017559"/>
    </source>
</evidence>
<dbReference type="OrthoDB" id="5954824at2759"/>
<sequence length="293" mass="32209">MPYIPCGAPFATPFNDAYAQNEFYSSEVHHGYYNSSSSSGLSTSPSHAATSPGIYHSGYSSNHASSVQLPPEPDIDPLEIENYLRNAHNLPSRLPVHLNSLPDPLPGERPLQTMPALMQLAIWGSPRKRLSNNEICEAIANRFQYYRERDGPTAPWRNTIRHTLSLKSAFKMCPRELGQSGRGQYWEIDFSNMEGNKRERKRGTKSGRSRSASEGADTAYGAHTPQSSSTPSERITPMSAQYPGRLPAYTTPVFGQSGFTHQNQQVPVSSGYAAVPHQFISSGASQFSRQGAA</sequence>
<dbReference type="PROSITE" id="PS50039">
    <property type="entry name" value="FORK_HEAD_3"/>
    <property type="match status" value="1"/>
</dbReference>
<protein>
    <submittedName>
        <fullName evidence="5">Forkhead box d1</fullName>
    </submittedName>
</protein>
<dbReference type="STRING" id="1381753.V2X2Q5"/>
<evidence type="ECO:0000256" key="3">
    <source>
        <dbReference type="SAM" id="MobiDB-lite"/>
    </source>
</evidence>
<feature type="compositionally biased region" description="Basic residues" evidence="3">
    <location>
        <begin position="198"/>
        <end position="208"/>
    </location>
</feature>
<dbReference type="SMART" id="SM00339">
    <property type="entry name" value="FH"/>
    <property type="match status" value="1"/>
</dbReference>
<dbReference type="GO" id="GO:0000981">
    <property type="term" value="F:DNA-binding transcription factor activity, RNA polymerase II-specific"/>
    <property type="evidence" value="ECO:0007669"/>
    <property type="project" value="TreeGrafter"/>
</dbReference>
<dbReference type="Gene3D" id="1.10.10.10">
    <property type="entry name" value="Winged helix-like DNA-binding domain superfamily/Winged helix DNA-binding domain"/>
    <property type="match status" value="1"/>
</dbReference>
<dbReference type="EMBL" id="AWSO01000201">
    <property type="protein sequence ID" value="ESK93398.1"/>
    <property type="molecule type" value="Genomic_DNA"/>
</dbReference>
<dbReference type="AlphaFoldDB" id="V2X2Q5"/>
<feature type="DNA-binding region" description="Fork-head" evidence="2">
    <location>
        <begin position="109"/>
        <end position="202"/>
    </location>
</feature>
<keyword evidence="6" id="KW-1185">Reference proteome</keyword>
<comment type="caution">
    <text evidence="5">The sequence shown here is derived from an EMBL/GenBank/DDBJ whole genome shotgun (WGS) entry which is preliminary data.</text>
</comment>
<dbReference type="InterPro" id="IPR036388">
    <property type="entry name" value="WH-like_DNA-bd_sf"/>
</dbReference>
<dbReference type="CDD" id="cd00059">
    <property type="entry name" value="FH_FOX"/>
    <property type="match status" value="1"/>
</dbReference>